<feature type="domain" description="ABC transporter" evidence="6">
    <location>
        <begin position="6"/>
        <end position="235"/>
    </location>
</feature>
<evidence type="ECO:0000256" key="5">
    <source>
        <dbReference type="ARBA" id="ARBA00022840"/>
    </source>
</evidence>
<dbReference type="InterPro" id="IPR050763">
    <property type="entry name" value="ABC_transporter_ATP-binding"/>
</dbReference>
<keyword evidence="8" id="KW-1185">Reference proteome</keyword>
<keyword evidence="2" id="KW-0813">Transport</keyword>
<dbReference type="InterPro" id="IPR003439">
    <property type="entry name" value="ABC_transporter-like_ATP-bd"/>
</dbReference>
<dbReference type="Proteomes" id="UP000325797">
    <property type="component" value="Chromosome"/>
</dbReference>
<evidence type="ECO:0000256" key="3">
    <source>
        <dbReference type="ARBA" id="ARBA00022458"/>
    </source>
</evidence>
<evidence type="ECO:0000256" key="2">
    <source>
        <dbReference type="ARBA" id="ARBA00022448"/>
    </source>
</evidence>
<protein>
    <submittedName>
        <fullName evidence="7">ABC transporter</fullName>
    </submittedName>
</protein>
<dbReference type="CDD" id="cd03230">
    <property type="entry name" value="ABC_DR_subfamily_A"/>
    <property type="match status" value="1"/>
</dbReference>
<reference evidence="7 8" key="1">
    <citation type="submission" date="2019-08" db="EMBL/GenBank/DDBJ databases">
        <title>Hyperibacter terrae gen. nov., sp. nov. and Hyperibacter viscosus sp. nov., two new members in the family Rhodospirillaceae isolated from the rhizosphere of Hypericum perforatum.</title>
        <authorList>
            <person name="Noviana Z."/>
        </authorList>
    </citation>
    <scope>NUCLEOTIDE SEQUENCE [LARGE SCALE GENOMIC DNA]</scope>
    <source>
        <strain evidence="7 8">R5959</strain>
    </source>
</reference>
<dbReference type="SMART" id="SM00382">
    <property type="entry name" value="AAA"/>
    <property type="match status" value="1"/>
</dbReference>
<dbReference type="InterPro" id="IPR003593">
    <property type="entry name" value="AAA+_ATPase"/>
</dbReference>
<dbReference type="InterPro" id="IPR027417">
    <property type="entry name" value="P-loop_NTPase"/>
</dbReference>
<comment type="similarity">
    <text evidence="1">Belongs to the ABC transporter superfamily.</text>
</comment>
<keyword evidence="5" id="KW-0067">ATP-binding</keyword>
<dbReference type="EMBL" id="CP042582">
    <property type="protein sequence ID" value="QEX20122.1"/>
    <property type="molecule type" value="Genomic_DNA"/>
</dbReference>
<dbReference type="KEGG" id="hadh:FRZ61_00360"/>
<evidence type="ECO:0000313" key="8">
    <source>
        <dbReference type="Proteomes" id="UP000325797"/>
    </source>
</evidence>
<evidence type="ECO:0000256" key="1">
    <source>
        <dbReference type="ARBA" id="ARBA00005417"/>
    </source>
</evidence>
<dbReference type="PANTHER" id="PTHR42711">
    <property type="entry name" value="ABC TRANSPORTER ATP-BINDING PROTEIN"/>
    <property type="match status" value="1"/>
</dbReference>
<evidence type="ECO:0000313" key="7">
    <source>
        <dbReference type="EMBL" id="QEX20122.1"/>
    </source>
</evidence>
<dbReference type="RefSeq" id="WP_151114389.1">
    <property type="nucleotide sequence ID" value="NZ_CP042582.1"/>
</dbReference>
<dbReference type="GO" id="GO:0005524">
    <property type="term" value="F:ATP binding"/>
    <property type="evidence" value="ECO:0007669"/>
    <property type="project" value="UniProtKB-KW"/>
</dbReference>
<dbReference type="GO" id="GO:0016887">
    <property type="term" value="F:ATP hydrolysis activity"/>
    <property type="evidence" value="ECO:0007669"/>
    <property type="project" value="InterPro"/>
</dbReference>
<sequence>MSEPAILVEGLSKRFGPVIAVDQLGFSAPKGAVIGLLGGNGAGKTTSIAMLLGLLIPTSGSIRILGEDMLKHRYRVLGRMNFSSPYVDLPRRLTPRQNLRVFASLYAVADPTRRIAELSEQLALGEFIDRPCGSLSAGQKTRVALAKALLNRPELLLLDEPTASLDPDTADWIRQYLETFRRQTGATILLASHNMAEVERLCNEVLMMRRGRVVDHGTPKELLRRYGRANLEEVFLDIARDRSQPVAAPSEEARPEAG</sequence>
<dbReference type="Pfam" id="PF00005">
    <property type="entry name" value="ABC_tran"/>
    <property type="match status" value="1"/>
</dbReference>
<proteinExistence type="inferred from homology"/>
<gene>
    <name evidence="7" type="ORF">FRZ61_00360</name>
</gene>
<evidence type="ECO:0000256" key="4">
    <source>
        <dbReference type="ARBA" id="ARBA00022741"/>
    </source>
</evidence>
<dbReference type="SUPFAM" id="SSF52540">
    <property type="entry name" value="P-loop containing nucleoside triphosphate hydrolases"/>
    <property type="match status" value="1"/>
</dbReference>
<dbReference type="InterPro" id="IPR017871">
    <property type="entry name" value="ABC_transporter-like_CS"/>
</dbReference>
<dbReference type="PANTHER" id="PTHR42711:SF5">
    <property type="entry name" value="ABC TRANSPORTER ATP-BINDING PROTEIN NATA"/>
    <property type="match status" value="1"/>
</dbReference>
<accession>A0A5J6MR12</accession>
<dbReference type="OrthoDB" id="9778547at2"/>
<dbReference type="PROSITE" id="PS00211">
    <property type="entry name" value="ABC_TRANSPORTER_1"/>
    <property type="match status" value="1"/>
</dbReference>
<name>A0A5J6MR12_9PROT</name>
<keyword evidence="4" id="KW-0547">Nucleotide-binding</keyword>
<organism evidence="7 8">
    <name type="scientific">Hypericibacter adhaerens</name>
    <dbReference type="NCBI Taxonomy" id="2602016"/>
    <lineage>
        <taxon>Bacteria</taxon>
        <taxon>Pseudomonadati</taxon>
        <taxon>Pseudomonadota</taxon>
        <taxon>Alphaproteobacteria</taxon>
        <taxon>Rhodospirillales</taxon>
        <taxon>Dongiaceae</taxon>
        <taxon>Hypericibacter</taxon>
    </lineage>
</organism>
<keyword evidence="3" id="KW-0536">Nodulation</keyword>
<dbReference type="AlphaFoldDB" id="A0A5J6MR12"/>
<dbReference type="Gene3D" id="3.40.50.300">
    <property type="entry name" value="P-loop containing nucleotide triphosphate hydrolases"/>
    <property type="match status" value="1"/>
</dbReference>
<evidence type="ECO:0000259" key="6">
    <source>
        <dbReference type="PROSITE" id="PS50893"/>
    </source>
</evidence>
<dbReference type="PROSITE" id="PS50893">
    <property type="entry name" value="ABC_TRANSPORTER_2"/>
    <property type="match status" value="1"/>
</dbReference>